<gene>
    <name evidence="2" type="ORF">ROH8110_01727</name>
</gene>
<evidence type="ECO:0000259" key="1">
    <source>
        <dbReference type="PROSITE" id="PS51186"/>
    </source>
</evidence>
<dbReference type="InterPro" id="IPR016181">
    <property type="entry name" value="Acyl_CoA_acyltransferase"/>
</dbReference>
<evidence type="ECO:0000313" key="3">
    <source>
        <dbReference type="Proteomes" id="UP000193207"/>
    </source>
</evidence>
<name>A0A1X6Z052_9RHOB</name>
<dbReference type="EMBL" id="FWFU01000002">
    <property type="protein sequence ID" value="SLN34604.1"/>
    <property type="molecule type" value="Genomic_DNA"/>
</dbReference>
<reference evidence="2 3" key="1">
    <citation type="submission" date="2017-03" db="EMBL/GenBank/DDBJ databases">
        <authorList>
            <person name="Afonso C.L."/>
            <person name="Miller P.J."/>
            <person name="Scott M.A."/>
            <person name="Spackman E."/>
            <person name="Goraichik I."/>
            <person name="Dimitrov K.M."/>
            <person name="Suarez D.L."/>
            <person name="Swayne D.E."/>
        </authorList>
    </citation>
    <scope>NUCLEOTIDE SEQUENCE [LARGE SCALE GENOMIC DNA]</scope>
    <source>
        <strain evidence="2 3">CECT 8110</strain>
    </source>
</reference>
<sequence length="165" mass="18690">MAFRRPFQMKQQIAFTRLPDIDPAEIIAHMSDPRVAEHMPLLTSGWDETTVADFVAAKEACWSRDGLGHWAILSDNTYVGWGGFQREGDEWDFGLVLKPESFGLGARILRKAIDFAIENERIPFITFLLPPSRRNLGALKRLGAEFIGEIDYDGATFLKYRLNTA</sequence>
<proteinExistence type="predicted"/>
<dbReference type="Gene3D" id="3.40.630.30">
    <property type="match status" value="1"/>
</dbReference>
<dbReference type="Pfam" id="PF13302">
    <property type="entry name" value="Acetyltransf_3"/>
    <property type="match status" value="1"/>
</dbReference>
<dbReference type="InterPro" id="IPR000182">
    <property type="entry name" value="GNAT_dom"/>
</dbReference>
<dbReference type="AlphaFoldDB" id="A0A1X6Z052"/>
<feature type="domain" description="N-acetyltransferase" evidence="1">
    <location>
        <begin position="25"/>
        <end position="163"/>
    </location>
</feature>
<accession>A0A1X6Z052</accession>
<evidence type="ECO:0000313" key="2">
    <source>
        <dbReference type="EMBL" id="SLN34604.1"/>
    </source>
</evidence>
<dbReference type="PROSITE" id="PS51186">
    <property type="entry name" value="GNAT"/>
    <property type="match status" value="1"/>
</dbReference>
<keyword evidence="3" id="KW-1185">Reference proteome</keyword>
<dbReference type="GO" id="GO:0016747">
    <property type="term" value="F:acyltransferase activity, transferring groups other than amino-acyl groups"/>
    <property type="evidence" value="ECO:0007669"/>
    <property type="project" value="InterPro"/>
</dbReference>
<dbReference type="SUPFAM" id="SSF55729">
    <property type="entry name" value="Acyl-CoA N-acyltransferases (Nat)"/>
    <property type="match status" value="1"/>
</dbReference>
<dbReference type="Proteomes" id="UP000193207">
    <property type="component" value="Unassembled WGS sequence"/>
</dbReference>
<protein>
    <recommendedName>
        <fullName evidence="1">N-acetyltransferase domain-containing protein</fullName>
    </recommendedName>
</protein>
<organism evidence="2 3">
    <name type="scientific">Roseovarius halotolerans</name>
    <dbReference type="NCBI Taxonomy" id="505353"/>
    <lineage>
        <taxon>Bacteria</taxon>
        <taxon>Pseudomonadati</taxon>
        <taxon>Pseudomonadota</taxon>
        <taxon>Alphaproteobacteria</taxon>
        <taxon>Rhodobacterales</taxon>
        <taxon>Roseobacteraceae</taxon>
        <taxon>Roseovarius</taxon>
    </lineage>
</organism>